<dbReference type="InterPro" id="IPR036465">
    <property type="entry name" value="vWFA_dom_sf"/>
</dbReference>
<feature type="domain" description="VWFA" evidence="1">
    <location>
        <begin position="359"/>
        <end position="529"/>
    </location>
</feature>
<name>A0A1F2WJ61_9ACTN</name>
<dbReference type="AlphaFoldDB" id="A0A1F2WJ61"/>
<dbReference type="InterPro" id="IPR002035">
    <property type="entry name" value="VWF_A"/>
</dbReference>
<dbReference type="SUPFAM" id="SSF53300">
    <property type="entry name" value="vWA-like"/>
    <property type="match status" value="1"/>
</dbReference>
<reference evidence="2 3" key="1">
    <citation type="journal article" date="2016" name="Nat. Commun.">
        <title>Thousands of microbial genomes shed light on interconnected biogeochemical processes in an aquifer system.</title>
        <authorList>
            <person name="Anantharaman K."/>
            <person name="Brown C.T."/>
            <person name="Hug L.A."/>
            <person name="Sharon I."/>
            <person name="Castelle C.J."/>
            <person name="Probst A.J."/>
            <person name="Thomas B.C."/>
            <person name="Singh A."/>
            <person name="Wilkins M.J."/>
            <person name="Karaoz U."/>
            <person name="Brodie E.L."/>
            <person name="Williams K.H."/>
            <person name="Hubbard S.S."/>
            <person name="Banfield J.F."/>
        </authorList>
    </citation>
    <scope>NUCLEOTIDE SEQUENCE [LARGE SCALE GENOMIC DNA]</scope>
</reference>
<comment type="caution">
    <text evidence="2">The sequence shown here is derived from an EMBL/GenBank/DDBJ whole genome shotgun (WGS) entry which is preliminary data.</text>
</comment>
<evidence type="ECO:0000259" key="1">
    <source>
        <dbReference type="PROSITE" id="PS50234"/>
    </source>
</evidence>
<gene>
    <name evidence="2" type="ORF">A2Y75_06835</name>
</gene>
<dbReference type="PROSITE" id="PS50234">
    <property type="entry name" value="VWFA"/>
    <property type="match status" value="1"/>
</dbReference>
<accession>A0A1F2WJ61</accession>
<sequence length="529" mass="59801">MQYSQPELEAILSRARAFCGYPRIMDPELVLNPQSHLHAAKLKDQFGIWEQSENRIYLNVPEILGKLGMQNLEAVCVYQLLHYALAPFDIRTSLRLIASGKLALEEVKDKGRMVTFEEARSIQRLFCDMVNVTYAARNGMMEEMISLYHALDRAKGLRAGKMWKFVLGCFEEIWGCPNALIGKLPNEMREDAKHVSVRFLERPFAASGWEQKMRFLVGYLHKYYDKPEEMDTSRIMDHGIDEMRGRAPEEILRSLAHEMGMQDFKELVGGIGAGSENEALVWYYRDLSRRYEVRFRSVLSEVGEEAPYAPLAWGMADPFEHLDLPYTLYTSGKAVPTLTTKQWEKTRLDVVSKRKTPPDVIIILDASGSMTNPTTDVANAVLAGFVMARSAGNLGAKVGLVVYSDQQRSRVVKPSWEIRNVEEELVTYYGGGTVFPVSELLSLSSIEPHRPKHFCLISDAEITNLAEAAYYLGEALRVHPENSGSVFLVDQEYSEKAEAIRDAGYEIFPVSRGEDLIRIIAGKAQELYG</sequence>
<proteinExistence type="predicted"/>
<evidence type="ECO:0000313" key="2">
    <source>
        <dbReference type="EMBL" id="OFW56873.1"/>
    </source>
</evidence>
<dbReference type="EMBL" id="MELK01000040">
    <property type="protein sequence ID" value="OFW56873.1"/>
    <property type="molecule type" value="Genomic_DNA"/>
</dbReference>
<dbReference type="Proteomes" id="UP000177876">
    <property type="component" value="Unassembled WGS sequence"/>
</dbReference>
<organism evidence="2 3">
    <name type="scientific">Candidatus Solincola sediminis</name>
    <dbReference type="NCBI Taxonomy" id="1797199"/>
    <lineage>
        <taxon>Bacteria</taxon>
        <taxon>Bacillati</taxon>
        <taxon>Actinomycetota</taxon>
        <taxon>Candidatus Geothermincolia</taxon>
        <taxon>Candidatus Geothermincolales</taxon>
        <taxon>Candidatus Geothermincolaceae</taxon>
        <taxon>Candidatus Solincola</taxon>
    </lineage>
</organism>
<dbReference type="CDD" id="cd00198">
    <property type="entry name" value="vWFA"/>
    <property type="match status" value="1"/>
</dbReference>
<dbReference type="STRING" id="1797197.A2Y75_06835"/>
<dbReference type="Gene3D" id="3.40.50.410">
    <property type="entry name" value="von Willebrand factor, type A domain"/>
    <property type="match status" value="1"/>
</dbReference>
<protein>
    <recommendedName>
        <fullName evidence="1">VWFA domain-containing protein</fullName>
    </recommendedName>
</protein>
<evidence type="ECO:0000313" key="3">
    <source>
        <dbReference type="Proteomes" id="UP000177876"/>
    </source>
</evidence>